<evidence type="ECO:0000256" key="2">
    <source>
        <dbReference type="SAM" id="SignalP"/>
    </source>
</evidence>
<keyword evidence="2" id="KW-0732">Signal</keyword>
<proteinExistence type="predicted"/>
<dbReference type="RefSeq" id="WP_390324007.1">
    <property type="nucleotide sequence ID" value="NZ_JBHRTP010000051.1"/>
</dbReference>
<protein>
    <recommendedName>
        <fullName evidence="5">C-type lysozyme inhibitor domain-containing protein</fullName>
    </recommendedName>
</protein>
<comment type="caution">
    <text evidence="3">The sequence shown here is derived from an EMBL/GenBank/DDBJ whole genome shotgun (WGS) entry which is preliminary data.</text>
</comment>
<feature type="signal peptide" evidence="2">
    <location>
        <begin position="1"/>
        <end position="24"/>
    </location>
</feature>
<dbReference type="Proteomes" id="UP001595530">
    <property type="component" value="Unassembled WGS sequence"/>
</dbReference>
<dbReference type="EMBL" id="JBHRTP010000051">
    <property type="protein sequence ID" value="MFC3109421.1"/>
    <property type="molecule type" value="Genomic_DNA"/>
</dbReference>
<organism evidence="3 4">
    <name type="scientific">Undibacterium arcticum</name>
    <dbReference type="NCBI Taxonomy" id="1762892"/>
    <lineage>
        <taxon>Bacteria</taxon>
        <taxon>Pseudomonadati</taxon>
        <taxon>Pseudomonadota</taxon>
        <taxon>Betaproteobacteria</taxon>
        <taxon>Burkholderiales</taxon>
        <taxon>Oxalobacteraceae</taxon>
        <taxon>Undibacterium</taxon>
    </lineage>
</organism>
<evidence type="ECO:0000313" key="3">
    <source>
        <dbReference type="EMBL" id="MFC3109421.1"/>
    </source>
</evidence>
<reference evidence="4" key="1">
    <citation type="journal article" date="2019" name="Int. J. Syst. Evol. Microbiol.">
        <title>The Global Catalogue of Microorganisms (GCM) 10K type strain sequencing project: providing services to taxonomists for standard genome sequencing and annotation.</title>
        <authorList>
            <consortium name="The Broad Institute Genomics Platform"/>
            <consortium name="The Broad Institute Genome Sequencing Center for Infectious Disease"/>
            <person name="Wu L."/>
            <person name="Ma J."/>
        </authorList>
    </citation>
    <scope>NUCLEOTIDE SEQUENCE [LARGE SCALE GENOMIC DNA]</scope>
    <source>
        <strain evidence="4">KCTC 42986</strain>
    </source>
</reference>
<sequence>MFKSLSLSVLIAASIAVCAQPAVAAEPAQAKSTKKAAHKTPAKAAPHEPNEEEDEPDTKGSTTIDYTCELGNSLTIFQNADDDKHVALRWHKRIHRLTRVGTTTGANRFENHHYGLVWIGIPAKGMLLDSKQGHQLANDCKTAEQMKAGS</sequence>
<evidence type="ECO:0000313" key="4">
    <source>
        <dbReference type="Proteomes" id="UP001595530"/>
    </source>
</evidence>
<name>A0ABV7F5T2_9BURK</name>
<keyword evidence="4" id="KW-1185">Reference proteome</keyword>
<accession>A0ABV7F5T2</accession>
<gene>
    <name evidence="3" type="ORF">ACFOFO_15875</name>
</gene>
<feature type="region of interest" description="Disordered" evidence="1">
    <location>
        <begin position="29"/>
        <end position="64"/>
    </location>
</feature>
<feature type="chain" id="PRO_5046673212" description="C-type lysozyme inhibitor domain-containing protein" evidence="2">
    <location>
        <begin position="25"/>
        <end position="150"/>
    </location>
</feature>
<feature type="compositionally biased region" description="Basic residues" evidence="1">
    <location>
        <begin position="32"/>
        <end position="41"/>
    </location>
</feature>
<evidence type="ECO:0008006" key="5">
    <source>
        <dbReference type="Google" id="ProtNLM"/>
    </source>
</evidence>
<evidence type="ECO:0000256" key="1">
    <source>
        <dbReference type="SAM" id="MobiDB-lite"/>
    </source>
</evidence>